<protein>
    <submittedName>
        <fullName evidence="2">Alpha-D-kanosaminyltransferase</fullName>
        <ecNumber evidence="2">2.4.1.301</ecNumber>
    </submittedName>
</protein>
<dbReference type="InterPro" id="IPR001296">
    <property type="entry name" value="Glyco_trans_1"/>
</dbReference>
<evidence type="ECO:0000259" key="1">
    <source>
        <dbReference type="Pfam" id="PF00534"/>
    </source>
</evidence>
<dbReference type="AlphaFoldDB" id="A0A5C5ZFQ1"/>
<dbReference type="GO" id="GO:0016757">
    <property type="term" value="F:glycosyltransferase activity"/>
    <property type="evidence" value="ECO:0007669"/>
    <property type="project" value="UniProtKB-KW"/>
</dbReference>
<dbReference type="PANTHER" id="PTHR45947:SF15">
    <property type="entry name" value="TEICHURONIC ACID BIOSYNTHESIS GLYCOSYLTRANSFERASE TUAC-RELATED"/>
    <property type="match status" value="1"/>
</dbReference>
<accession>A0A5C5ZFQ1</accession>
<dbReference type="EC" id="2.4.1.301" evidence="2"/>
<name>A0A5C5ZFQ1_9BACT</name>
<gene>
    <name evidence="2" type="primary">kanE_2</name>
    <name evidence="2" type="ORF">Pla123a_07320</name>
</gene>
<comment type="caution">
    <text evidence="2">The sequence shown here is derived from an EMBL/GenBank/DDBJ whole genome shotgun (WGS) entry which is preliminary data.</text>
</comment>
<dbReference type="Pfam" id="PF00534">
    <property type="entry name" value="Glycos_transf_1"/>
    <property type="match status" value="1"/>
</dbReference>
<dbReference type="PANTHER" id="PTHR45947">
    <property type="entry name" value="SULFOQUINOVOSYL TRANSFERASE SQD2"/>
    <property type="match status" value="1"/>
</dbReference>
<keyword evidence="3" id="KW-1185">Reference proteome</keyword>
<proteinExistence type="predicted"/>
<feature type="domain" description="Glycosyl transferase family 1" evidence="1">
    <location>
        <begin position="219"/>
        <end position="358"/>
    </location>
</feature>
<dbReference type="SUPFAM" id="SSF53756">
    <property type="entry name" value="UDP-Glycosyltransferase/glycogen phosphorylase"/>
    <property type="match status" value="1"/>
</dbReference>
<reference evidence="2 3" key="1">
    <citation type="submission" date="2019-02" db="EMBL/GenBank/DDBJ databases">
        <title>Deep-cultivation of Planctomycetes and their phenomic and genomic characterization uncovers novel biology.</title>
        <authorList>
            <person name="Wiegand S."/>
            <person name="Jogler M."/>
            <person name="Boedeker C."/>
            <person name="Pinto D."/>
            <person name="Vollmers J."/>
            <person name="Rivas-Marin E."/>
            <person name="Kohn T."/>
            <person name="Peeters S.H."/>
            <person name="Heuer A."/>
            <person name="Rast P."/>
            <person name="Oberbeckmann S."/>
            <person name="Bunk B."/>
            <person name="Jeske O."/>
            <person name="Meyerdierks A."/>
            <person name="Storesund J.E."/>
            <person name="Kallscheuer N."/>
            <person name="Luecker S."/>
            <person name="Lage O.M."/>
            <person name="Pohl T."/>
            <person name="Merkel B.J."/>
            <person name="Hornburger P."/>
            <person name="Mueller R.-W."/>
            <person name="Bruemmer F."/>
            <person name="Labrenz M."/>
            <person name="Spormann A.M."/>
            <person name="Op Den Camp H."/>
            <person name="Overmann J."/>
            <person name="Amann R."/>
            <person name="Jetten M.S.M."/>
            <person name="Mascher T."/>
            <person name="Medema M.H."/>
            <person name="Devos D.P."/>
            <person name="Kaster A.-K."/>
            <person name="Ovreas L."/>
            <person name="Rohde M."/>
            <person name="Galperin M.Y."/>
            <person name="Jogler C."/>
        </authorList>
    </citation>
    <scope>NUCLEOTIDE SEQUENCE [LARGE SCALE GENOMIC DNA]</scope>
    <source>
        <strain evidence="2 3">Pla123a</strain>
    </source>
</reference>
<organism evidence="2 3">
    <name type="scientific">Posidoniimonas polymericola</name>
    <dbReference type="NCBI Taxonomy" id="2528002"/>
    <lineage>
        <taxon>Bacteria</taxon>
        <taxon>Pseudomonadati</taxon>
        <taxon>Planctomycetota</taxon>
        <taxon>Planctomycetia</taxon>
        <taxon>Pirellulales</taxon>
        <taxon>Lacipirellulaceae</taxon>
        <taxon>Posidoniimonas</taxon>
    </lineage>
</organism>
<keyword evidence="2" id="KW-0808">Transferase</keyword>
<dbReference type="Gene3D" id="3.40.50.2000">
    <property type="entry name" value="Glycogen Phosphorylase B"/>
    <property type="match status" value="2"/>
</dbReference>
<evidence type="ECO:0000313" key="2">
    <source>
        <dbReference type="EMBL" id="TWT85925.1"/>
    </source>
</evidence>
<dbReference type="InterPro" id="IPR050194">
    <property type="entry name" value="Glycosyltransferase_grp1"/>
</dbReference>
<dbReference type="EMBL" id="SJPO01000001">
    <property type="protein sequence ID" value="TWT85925.1"/>
    <property type="molecule type" value="Genomic_DNA"/>
</dbReference>
<dbReference type="OrthoDB" id="73743at2"/>
<sequence length="402" mass="44513">MRIGYLVNRYPTTSHTFIRREIQGLESLGVEVQRYSVRDTREELIDPEDERESELTKILFRPRAMLAAALTVAATRPLAFISACRRIWGLRSSSNAGLTKHAAYLAEACLLLRDAERSGVEHLHAHFGTNPTTVLMYCRFLGGPTYSFTVHGPEEFDGPLLISLPAKIESAAFVVAISSFCRSQLQRWCGYGDWSKIRIVRCGLDRLFLEQPVQPILESDRFVTVARLAEQKGLMTLIEACDLLMQDGQDFSLRLLGDGPFRELLEAEISRRGLSDRIALLGWQPGSRVLAEIQRASCMVLPSFAEGLPVVLMEALANARPVIATQIAGVPELVRHHESGWLVAAGDPQALFTAMRDAAGSEPGRLDTLGLAGREIVQRQHDARQEAAVLKRALEAAIESEV</sequence>
<dbReference type="Proteomes" id="UP000318478">
    <property type="component" value="Unassembled WGS sequence"/>
</dbReference>
<evidence type="ECO:0000313" key="3">
    <source>
        <dbReference type="Proteomes" id="UP000318478"/>
    </source>
</evidence>
<keyword evidence="2" id="KW-0328">Glycosyltransferase</keyword>